<sequence length="348" mass="37448">MAPQSKSKKRKLNNDEPSTSAVDTSKPTAVFKPTKGRKHTLSLALPGSIIANCSTHEMKNALAGQIARASAVFCVDEIVVFDDGQAATRPPEKDGYTAYADPNFFLYHVLSYLETPPHLRKALFPMHPDLRTAGALPSLDMPHHLRSNEWCPFREGVSVGASRVGGGGGEAATELDCGLAERVSVRVELEPRTRLTVRVPEREGGEGEAVAPEAPREEAGYYWGYSVRQAGSLGAVFTECPFDGGYDVSVGTSERGTTLATLLDRSDPSYVEPSWKHLVVVFGGVAGLEAALSADRELLNAGVTEVKDLFDRWVNLVPGQGSRTIRTEEAVWVGLAGLRSVVEARSAV</sequence>
<dbReference type="PANTHER" id="PTHR12150:SF13">
    <property type="entry name" value="METHYLTRANSFERASE C9ORF114-RELATED"/>
    <property type="match status" value="1"/>
</dbReference>
<evidence type="ECO:0000313" key="4">
    <source>
        <dbReference type="Proteomes" id="UP000803884"/>
    </source>
</evidence>
<dbReference type="CDD" id="cd18086">
    <property type="entry name" value="HsC9orf114-like"/>
    <property type="match status" value="1"/>
</dbReference>
<evidence type="ECO:0000256" key="1">
    <source>
        <dbReference type="ARBA" id="ARBA00009841"/>
    </source>
</evidence>
<dbReference type="Pfam" id="PF02598">
    <property type="entry name" value="Methyltrn_RNA_3"/>
    <property type="match status" value="1"/>
</dbReference>
<proteinExistence type="inferred from homology"/>
<accession>A0AB34KP72</accession>
<gene>
    <name evidence="3" type="ORF">WHR41_06649</name>
</gene>
<comment type="caution">
    <text evidence="3">The sequence shown here is derived from an EMBL/GenBank/DDBJ whole genome shotgun (WGS) entry which is preliminary data.</text>
</comment>
<dbReference type="RefSeq" id="XP_069227975.1">
    <property type="nucleotide sequence ID" value="XM_069375254.1"/>
</dbReference>
<dbReference type="Gene3D" id="3.40.1280.10">
    <property type="match status" value="2"/>
</dbReference>
<dbReference type="PANTHER" id="PTHR12150">
    <property type="entry name" value="CLASS IV SAM-BINDING METHYLTRANSFERASE-RELATED"/>
    <property type="match status" value="1"/>
</dbReference>
<feature type="compositionally biased region" description="Basic residues" evidence="2">
    <location>
        <begin position="1"/>
        <end position="11"/>
    </location>
</feature>
<dbReference type="SUPFAM" id="SSF75217">
    <property type="entry name" value="alpha/beta knot"/>
    <property type="match status" value="1"/>
</dbReference>
<dbReference type="Proteomes" id="UP000803884">
    <property type="component" value="Unassembled WGS sequence"/>
</dbReference>
<dbReference type="InterPro" id="IPR003750">
    <property type="entry name" value="Put_MeTrfase-C9orf114-like"/>
</dbReference>
<name>A0AB34KP72_9PEZI</name>
<dbReference type="SUPFAM" id="SSF50249">
    <property type="entry name" value="Nucleic acid-binding proteins"/>
    <property type="match status" value="1"/>
</dbReference>
<comment type="similarity">
    <text evidence="1">Belongs to the class IV-like SAM-binding methyltransferase superfamily.</text>
</comment>
<keyword evidence="4" id="KW-1185">Reference proteome</keyword>
<evidence type="ECO:0000313" key="3">
    <source>
        <dbReference type="EMBL" id="KAL1584869.1"/>
    </source>
</evidence>
<dbReference type="AlphaFoldDB" id="A0AB34KP72"/>
<dbReference type="EMBL" id="JAAQHG020000023">
    <property type="protein sequence ID" value="KAL1584869.1"/>
    <property type="molecule type" value="Genomic_DNA"/>
</dbReference>
<organism evidence="3 4">
    <name type="scientific">Cladosporium halotolerans</name>
    <dbReference type="NCBI Taxonomy" id="1052096"/>
    <lineage>
        <taxon>Eukaryota</taxon>
        <taxon>Fungi</taxon>
        <taxon>Dikarya</taxon>
        <taxon>Ascomycota</taxon>
        <taxon>Pezizomycotina</taxon>
        <taxon>Dothideomycetes</taxon>
        <taxon>Dothideomycetidae</taxon>
        <taxon>Cladosporiales</taxon>
        <taxon>Cladosporiaceae</taxon>
        <taxon>Cladosporium</taxon>
    </lineage>
</organism>
<dbReference type="InterPro" id="IPR029026">
    <property type="entry name" value="tRNA_m1G_MTases_N"/>
</dbReference>
<dbReference type="InterPro" id="IPR012340">
    <property type="entry name" value="NA-bd_OB-fold"/>
</dbReference>
<dbReference type="GeneID" id="96008092"/>
<feature type="compositionally biased region" description="Polar residues" evidence="2">
    <location>
        <begin position="15"/>
        <end position="27"/>
    </location>
</feature>
<protein>
    <recommendedName>
        <fullName evidence="5">DUF171-domain-containing protein</fullName>
    </recommendedName>
</protein>
<reference evidence="3 4" key="1">
    <citation type="journal article" date="2020" name="Microbiol. Resour. Announc.">
        <title>Draft Genome Sequence of a Cladosporium Species Isolated from the Mesophotic Ascidian Didemnum maculosum.</title>
        <authorList>
            <person name="Gioti A."/>
            <person name="Siaperas R."/>
            <person name="Nikolaivits E."/>
            <person name="Le Goff G."/>
            <person name="Ouazzani J."/>
            <person name="Kotoulas G."/>
            <person name="Topakas E."/>
        </authorList>
    </citation>
    <scope>NUCLEOTIDE SEQUENCE [LARGE SCALE GENOMIC DNA]</scope>
    <source>
        <strain evidence="3 4">TM138-S3</strain>
    </source>
</reference>
<feature type="region of interest" description="Disordered" evidence="2">
    <location>
        <begin position="1"/>
        <end position="32"/>
    </location>
</feature>
<evidence type="ECO:0000256" key="2">
    <source>
        <dbReference type="SAM" id="MobiDB-lite"/>
    </source>
</evidence>
<dbReference type="InterPro" id="IPR029028">
    <property type="entry name" value="Alpha/beta_knot_MTases"/>
</dbReference>
<evidence type="ECO:0008006" key="5">
    <source>
        <dbReference type="Google" id="ProtNLM"/>
    </source>
</evidence>